<dbReference type="AlphaFoldDB" id="A0A0G1D5I6"/>
<gene>
    <name evidence="1" type="ORF">UV68_C0026G0018</name>
</gene>
<protein>
    <submittedName>
        <fullName evidence="1">Uncharacterized protein</fullName>
    </submittedName>
</protein>
<evidence type="ECO:0000313" key="2">
    <source>
        <dbReference type="Proteomes" id="UP000033980"/>
    </source>
</evidence>
<comment type="caution">
    <text evidence="1">The sequence shown here is derived from an EMBL/GenBank/DDBJ whole genome shotgun (WGS) entry which is preliminary data.</text>
</comment>
<accession>A0A0G1D5I6</accession>
<proteinExistence type="predicted"/>
<dbReference type="EMBL" id="LCFK01000026">
    <property type="protein sequence ID" value="KKS93145.1"/>
    <property type="molecule type" value="Genomic_DNA"/>
</dbReference>
<reference evidence="1 2" key="1">
    <citation type="journal article" date="2015" name="Nature">
        <title>rRNA introns, odd ribosomes, and small enigmatic genomes across a large radiation of phyla.</title>
        <authorList>
            <person name="Brown C.T."/>
            <person name="Hug L.A."/>
            <person name="Thomas B.C."/>
            <person name="Sharon I."/>
            <person name="Castelle C.J."/>
            <person name="Singh A."/>
            <person name="Wilkins M.J."/>
            <person name="Williams K.H."/>
            <person name="Banfield J.F."/>
        </authorList>
    </citation>
    <scope>NUCLEOTIDE SEQUENCE [LARGE SCALE GENOMIC DNA]</scope>
</reference>
<dbReference type="Proteomes" id="UP000033980">
    <property type="component" value="Unassembled WGS sequence"/>
</dbReference>
<sequence>MGFMEIPRNWRNQPISMRFAGERMNHRDVNIFKYPGGEIPLKETGDILHDMTVVKQRLEKRGFDDGKVMEILAYLLKTQLKLKGLDEGLADVVLTYLYGIPAEAAVSVGEVSESFFELAGSEVGK</sequence>
<evidence type="ECO:0000313" key="1">
    <source>
        <dbReference type="EMBL" id="KKS93145.1"/>
    </source>
</evidence>
<organism evidence="1 2">
    <name type="scientific">Candidatus Collierbacteria bacterium GW2011_GWC2_43_12</name>
    <dbReference type="NCBI Taxonomy" id="1618390"/>
    <lineage>
        <taxon>Bacteria</taxon>
        <taxon>Candidatus Collieribacteriota</taxon>
    </lineage>
</organism>
<name>A0A0G1D5I6_9BACT</name>